<dbReference type="AlphaFoldDB" id="A0A926P6H1"/>
<dbReference type="Proteomes" id="UP000598467">
    <property type="component" value="Unassembled WGS sequence"/>
</dbReference>
<name>A0A926P6H1_9HYPH</name>
<organism evidence="1 2">
    <name type="scientific">Roseibium aggregatum</name>
    <dbReference type="NCBI Taxonomy" id="187304"/>
    <lineage>
        <taxon>Bacteria</taxon>
        <taxon>Pseudomonadati</taxon>
        <taxon>Pseudomonadota</taxon>
        <taxon>Alphaproteobacteria</taxon>
        <taxon>Hyphomicrobiales</taxon>
        <taxon>Stappiaceae</taxon>
        <taxon>Roseibium</taxon>
    </lineage>
</organism>
<dbReference type="Pfam" id="PF09709">
    <property type="entry name" value="Cas_Csd1"/>
    <property type="match status" value="1"/>
</dbReference>
<evidence type="ECO:0000313" key="2">
    <source>
        <dbReference type="Proteomes" id="UP000598467"/>
    </source>
</evidence>
<dbReference type="NCBIfam" id="TIGR01863">
    <property type="entry name" value="cas_Csd1"/>
    <property type="match status" value="1"/>
</dbReference>
<dbReference type="InterPro" id="IPR010144">
    <property type="entry name" value="CRISPR-assoc_prot_Csd1-typ"/>
</dbReference>
<comment type="caution">
    <text evidence="1">The sequence shown here is derived from an EMBL/GenBank/DDBJ whole genome shotgun (WGS) entry which is preliminary data.</text>
</comment>
<accession>A0A926P6H1</accession>
<dbReference type="EMBL" id="JABFCZ010000037">
    <property type="protein sequence ID" value="MBD1549416.1"/>
    <property type="molecule type" value="Genomic_DNA"/>
</dbReference>
<dbReference type="CDD" id="cd09757">
    <property type="entry name" value="Cas8c_I-C"/>
    <property type="match status" value="1"/>
</dbReference>
<dbReference type="RefSeq" id="WP_190294106.1">
    <property type="nucleotide sequence ID" value="NZ_JABFCZ010000037.1"/>
</dbReference>
<sequence>MSVLSSLARAYDRLPDAPPFGFSSEKIGFCISLNEDGSVAHVIDLRDTMGKKPQPRPMLVPQPVKRTAGIAPNTFWDKTSYVLGVTAGEGKRTAAEHAAFVEHHETLLAETEDPGIKALLRFLKAWAPEQFTALEWPEEMKDQNVIFALESERLRNVYLHDRPAARTLWSASGKAGEGAGQICLVSGEAGPVARLHPSIKGVWGAQSSGAALVSFNLDAFTSYGHDQGENAPVSEAAAFKYTTALNRFLEKGSGHRLQIGDASTVFWADASDLEASEPQAEDWAERLFAGYFDVDPTAEEAGAVKDIGILLERIRKGEHLRDLGPGLDENIRFFVLGLAPNAARLSVRFYFEDSFGELTRHYQKFIEDMRIQPPPRDGYPPLWRYLRETAVLGKSENVPPNLAGEWMRSILSGTRYPLSLMSAVLTRIRADGEVNALRAGILKAILVRNFNWEAPVALDPDFDNRGYLLGRLFAAYENAQTAALGTKVNATIKDKFYGAASAQPRKVFALLDSGSVNHLSKVGKQSPGRRVNLEKLIASIMDRMRPDGDPFPASLSAAEQALFGLGYYHQRNEFFKKSNDTADAGEASQ</sequence>
<proteinExistence type="predicted"/>
<reference evidence="1" key="1">
    <citation type="submission" date="2020-05" db="EMBL/GenBank/DDBJ databases">
        <title>Identification of trans-AT polyketide cluster in two marine bacteria, producers of a novel glutaramide-containing polyketide sesbanimide D and analogs.</title>
        <authorList>
            <person name="Kacar D."/>
            <person name="Rodriguez P."/>
            <person name="Canedo L."/>
            <person name="Gonzalez E."/>
            <person name="Galan B."/>
            <person name="De La Calle F."/>
            <person name="Garcia J.L."/>
        </authorList>
    </citation>
    <scope>NUCLEOTIDE SEQUENCE</scope>
    <source>
        <strain evidence="1">PHM038</strain>
    </source>
</reference>
<protein>
    <submittedName>
        <fullName evidence="1">Type I-C CRISPR-associated protein Cas8c/Csd1</fullName>
    </submittedName>
</protein>
<evidence type="ECO:0000313" key="1">
    <source>
        <dbReference type="EMBL" id="MBD1549416.1"/>
    </source>
</evidence>
<gene>
    <name evidence="1" type="primary">cas8c</name>
    <name evidence="1" type="ORF">HK439_24420</name>
</gene>